<evidence type="ECO:0000313" key="2">
    <source>
        <dbReference type="EMBL" id="MFC0411040.1"/>
    </source>
</evidence>
<dbReference type="Pfam" id="PF07589">
    <property type="entry name" value="PEP-CTERM"/>
    <property type="match status" value="1"/>
</dbReference>
<reference evidence="2 3" key="1">
    <citation type="submission" date="2024-09" db="EMBL/GenBank/DDBJ databases">
        <authorList>
            <person name="Sun Q."/>
            <person name="Mori K."/>
        </authorList>
    </citation>
    <scope>NUCLEOTIDE SEQUENCE [LARGE SCALE GENOMIC DNA]</scope>
    <source>
        <strain evidence="2 3">TBRC 5777</strain>
    </source>
</reference>
<protein>
    <submittedName>
        <fullName evidence="2">PEP-CTERM sorting domain-containing protein</fullName>
    </submittedName>
</protein>
<name>A0ABV6K0A0_9PROT</name>
<evidence type="ECO:0000259" key="1">
    <source>
        <dbReference type="Pfam" id="PF07589"/>
    </source>
</evidence>
<dbReference type="InterPro" id="IPR013424">
    <property type="entry name" value="Ice-binding_C"/>
</dbReference>
<comment type="caution">
    <text evidence="2">The sequence shown here is derived from an EMBL/GenBank/DDBJ whole genome shotgun (WGS) entry which is preliminary data.</text>
</comment>
<dbReference type="NCBIfam" id="TIGR02595">
    <property type="entry name" value="PEP_CTERM"/>
    <property type="match status" value="1"/>
</dbReference>
<sequence>MFCDLAWGLLFFPTRFFPRKPGIRVGPENPQSEWPNTGHSHEIRINAMRRAYLVLAAIAGLAGISAGRARAETVNLDFSGANVSASLVLTYGTAADAKYPQALQITGVSGTFTDTNAGLNIVDTPVLGLVPVNFATPEAGNLLAPNSFSRFFVATGLSPVSHGALTYDNLYWPGGSVQTATDYPPSGGVFDIYGLMLDIGGGSVVDIWSNGADPSGVADYGIALATASTSLDYNGGGVSVAVPEPASLSLMGVGLLGLAAARRRRAAA</sequence>
<proteinExistence type="predicted"/>
<organism evidence="2 3">
    <name type="scientific">Roseomonas elaeocarpi</name>
    <dbReference type="NCBI Taxonomy" id="907779"/>
    <lineage>
        <taxon>Bacteria</taxon>
        <taxon>Pseudomonadati</taxon>
        <taxon>Pseudomonadota</taxon>
        <taxon>Alphaproteobacteria</taxon>
        <taxon>Acetobacterales</taxon>
        <taxon>Roseomonadaceae</taxon>
        <taxon>Roseomonas</taxon>
    </lineage>
</organism>
<dbReference type="EMBL" id="JBHLUN010000036">
    <property type="protein sequence ID" value="MFC0411040.1"/>
    <property type="molecule type" value="Genomic_DNA"/>
</dbReference>
<dbReference type="RefSeq" id="WP_377046793.1">
    <property type="nucleotide sequence ID" value="NZ_JBHLUN010000036.1"/>
</dbReference>
<evidence type="ECO:0000313" key="3">
    <source>
        <dbReference type="Proteomes" id="UP001589865"/>
    </source>
</evidence>
<accession>A0ABV6K0A0</accession>
<gene>
    <name evidence="2" type="ORF">ACFFGY_22570</name>
</gene>
<feature type="domain" description="Ice-binding protein C-terminal" evidence="1">
    <location>
        <begin position="241"/>
        <end position="264"/>
    </location>
</feature>
<dbReference type="Proteomes" id="UP001589865">
    <property type="component" value="Unassembled WGS sequence"/>
</dbReference>
<keyword evidence="3" id="KW-1185">Reference proteome</keyword>